<keyword evidence="1" id="KW-0812">Transmembrane</keyword>
<evidence type="ECO:0000313" key="2">
    <source>
        <dbReference type="EMBL" id="APT84170.1"/>
    </source>
</evidence>
<gene>
    <name evidence="2" type="ORF">CAQU_02770</name>
</gene>
<evidence type="ECO:0000313" key="3">
    <source>
        <dbReference type="Proteomes" id="UP000185478"/>
    </source>
</evidence>
<dbReference type="STRING" id="1431546.CAQU_02770"/>
<feature type="transmembrane region" description="Helical" evidence="1">
    <location>
        <begin position="30"/>
        <end position="49"/>
    </location>
</feature>
<accession>A0A1L7CE69</accession>
<evidence type="ECO:0000256" key="1">
    <source>
        <dbReference type="SAM" id="Phobius"/>
    </source>
</evidence>
<dbReference type="AlphaFoldDB" id="A0A1L7CE69"/>
<keyword evidence="1" id="KW-0472">Membrane</keyword>
<dbReference type="RefSeq" id="WP_075724989.1">
    <property type="nucleotide sequence ID" value="NZ_CP009245.1"/>
</dbReference>
<dbReference type="EMBL" id="CP009245">
    <property type="protein sequence ID" value="APT84170.1"/>
    <property type="molecule type" value="Genomic_DNA"/>
</dbReference>
<dbReference type="OrthoDB" id="4413216at2"/>
<organism evidence="2 3">
    <name type="scientific">Corynebacterium aquilae DSM 44791</name>
    <dbReference type="NCBI Taxonomy" id="1431546"/>
    <lineage>
        <taxon>Bacteria</taxon>
        <taxon>Bacillati</taxon>
        <taxon>Actinomycetota</taxon>
        <taxon>Actinomycetes</taxon>
        <taxon>Mycobacteriales</taxon>
        <taxon>Corynebacteriaceae</taxon>
        <taxon>Corynebacterium</taxon>
    </lineage>
</organism>
<protein>
    <submittedName>
        <fullName evidence="2">Uncharacterized protein</fullName>
    </submittedName>
</protein>
<feature type="transmembrane region" description="Helical" evidence="1">
    <location>
        <begin position="61"/>
        <end position="81"/>
    </location>
</feature>
<name>A0A1L7CE69_9CORY</name>
<reference evidence="2 3" key="1">
    <citation type="submission" date="2014-08" db="EMBL/GenBank/DDBJ databases">
        <title>Complete genome sequence of Corynebacterium aquilae S-613T(T) (=DSM 44791(T)), isolated from the choana of a healthy golden eagle.</title>
        <authorList>
            <person name="Ruckert C."/>
            <person name="Albersmeier A."/>
            <person name="Winkler A."/>
            <person name="Kalinowski J."/>
        </authorList>
    </citation>
    <scope>NUCLEOTIDE SEQUENCE [LARGE SCALE GENOMIC DNA]</scope>
    <source>
        <strain evidence="2 3">S-613</strain>
    </source>
</reference>
<keyword evidence="1" id="KW-1133">Transmembrane helix</keyword>
<sequence length="170" mass="18458">MAALGLIPGELVYADLTTPLSRLAFPLTQAMLATGITGIAIGFIDAQWLNGNTGLLVDYGPLLRTTLLVIWALFILIKLILPAIGSRRRRIIVTDQRLILRAPGLRGSVTSVELEQILGAQRQGSTISIRILGARRPLIIDKAPKAKKLTHTINELAAYNRATVPYLSGR</sequence>
<dbReference type="KEGG" id="caqu:CAQU_02770"/>
<dbReference type="Proteomes" id="UP000185478">
    <property type="component" value="Chromosome"/>
</dbReference>
<keyword evidence="3" id="KW-1185">Reference proteome</keyword>
<proteinExistence type="predicted"/>